<proteinExistence type="predicted"/>
<reference evidence="1 2" key="1">
    <citation type="submission" date="2019-03" db="EMBL/GenBank/DDBJ databases">
        <title>First draft genome of Liparis tanakae, snailfish: a comprehensive survey of snailfish specific genes.</title>
        <authorList>
            <person name="Kim W."/>
            <person name="Song I."/>
            <person name="Jeong J.-H."/>
            <person name="Kim D."/>
            <person name="Kim S."/>
            <person name="Ryu S."/>
            <person name="Song J.Y."/>
            <person name="Lee S.K."/>
        </authorList>
    </citation>
    <scope>NUCLEOTIDE SEQUENCE [LARGE SCALE GENOMIC DNA]</scope>
    <source>
        <tissue evidence="1">Muscle</tissue>
    </source>
</reference>
<dbReference type="EMBL" id="SRLO01001004">
    <property type="protein sequence ID" value="TNN42912.1"/>
    <property type="molecule type" value="Genomic_DNA"/>
</dbReference>
<evidence type="ECO:0000313" key="2">
    <source>
        <dbReference type="Proteomes" id="UP000314294"/>
    </source>
</evidence>
<organism evidence="1 2">
    <name type="scientific">Liparis tanakae</name>
    <name type="common">Tanaka's snailfish</name>
    <dbReference type="NCBI Taxonomy" id="230148"/>
    <lineage>
        <taxon>Eukaryota</taxon>
        <taxon>Metazoa</taxon>
        <taxon>Chordata</taxon>
        <taxon>Craniata</taxon>
        <taxon>Vertebrata</taxon>
        <taxon>Euteleostomi</taxon>
        <taxon>Actinopterygii</taxon>
        <taxon>Neopterygii</taxon>
        <taxon>Teleostei</taxon>
        <taxon>Neoteleostei</taxon>
        <taxon>Acanthomorphata</taxon>
        <taxon>Eupercaria</taxon>
        <taxon>Perciformes</taxon>
        <taxon>Cottioidei</taxon>
        <taxon>Cottales</taxon>
        <taxon>Liparidae</taxon>
        <taxon>Liparis</taxon>
    </lineage>
</organism>
<comment type="caution">
    <text evidence="1">The sequence shown here is derived from an EMBL/GenBank/DDBJ whole genome shotgun (WGS) entry which is preliminary data.</text>
</comment>
<dbReference type="Proteomes" id="UP000314294">
    <property type="component" value="Unassembled WGS sequence"/>
</dbReference>
<evidence type="ECO:0000313" key="1">
    <source>
        <dbReference type="EMBL" id="TNN42912.1"/>
    </source>
</evidence>
<dbReference type="AlphaFoldDB" id="A0A4Z2FRA3"/>
<protein>
    <submittedName>
        <fullName evidence="1">Uncharacterized protein</fullName>
    </submittedName>
</protein>
<gene>
    <name evidence="1" type="ORF">EYF80_046915</name>
</gene>
<keyword evidence="2" id="KW-1185">Reference proteome</keyword>
<name>A0A4Z2FRA3_9TELE</name>
<accession>A0A4Z2FRA3</accession>
<sequence length="91" mass="9760">MTSERWGQSGSAITISIFFSASTANSANRLLMTNSPGLSSGSMVMLDMAAALCFSHERGVTEEGARRLLTLLLLTGGEAEDREHVFNISSY</sequence>